<dbReference type="OrthoDB" id="199806at2157"/>
<dbReference type="Proteomes" id="UP000017840">
    <property type="component" value="Unassembled WGS sequence"/>
</dbReference>
<proteinExistence type="predicted"/>
<dbReference type="InterPro" id="IPR002376">
    <property type="entry name" value="Formyl_transf_N"/>
</dbReference>
<accession>V4GNF0</accession>
<gene>
    <name evidence="3" type="ORF">K933_16732</name>
</gene>
<evidence type="ECO:0000259" key="2">
    <source>
        <dbReference type="Pfam" id="PF00551"/>
    </source>
</evidence>
<dbReference type="STRING" id="1324957.K933_16732"/>
<dbReference type="PROSITE" id="PS51257">
    <property type="entry name" value="PROKAR_LIPOPROTEIN"/>
    <property type="match status" value="1"/>
</dbReference>
<feature type="region of interest" description="Disordered" evidence="1">
    <location>
        <begin position="252"/>
        <end position="281"/>
    </location>
</feature>
<comment type="caution">
    <text evidence="3">The sequence shown here is derived from an EMBL/GenBank/DDBJ whole genome shotgun (WGS) entry which is preliminary data.</text>
</comment>
<protein>
    <submittedName>
        <fullName evidence="3">Formyltransferase</fullName>
    </submittedName>
</protein>
<dbReference type="GO" id="GO:0005829">
    <property type="term" value="C:cytosol"/>
    <property type="evidence" value="ECO:0007669"/>
    <property type="project" value="TreeGrafter"/>
</dbReference>
<dbReference type="EMBL" id="ASGZ01000068">
    <property type="protein sequence ID" value="ESP86926.1"/>
    <property type="molecule type" value="Genomic_DNA"/>
</dbReference>
<organism evidence="3 4">
    <name type="scientific">Candidatus Halobonum tyrrellensis G22</name>
    <dbReference type="NCBI Taxonomy" id="1324957"/>
    <lineage>
        <taxon>Archaea</taxon>
        <taxon>Methanobacteriati</taxon>
        <taxon>Methanobacteriota</taxon>
        <taxon>Stenosarchaea group</taxon>
        <taxon>Halobacteria</taxon>
        <taxon>Halobacteriales</taxon>
        <taxon>Haloferacaceae</taxon>
        <taxon>Candidatus Halobonum</taxon>
    </lineage>
</organism>
<dbReference type="eggNOG" id="arCOG02825">
    <property type="taxonomic scope" value="Archaea"/>
</dbReference>
<evidence type="ECO:0000313" key="4">
    <source>
        <dbReference type="Proteomes" id="UP000017840"/>
    </source>
</evidence>
<dbReference type="PANTHER" id="PTHR11138">
    <property type="entry name" value="METHIONYL-TRNA FORMYLTRANSFERASE"/>
    <property type="match status" value="1"/>
</dbReference>
<dbReference type="SUPFAM" id="SSF53328">
    <property type="entry name" value="Formyltransferase"/>
    <property type="match status" value="1"/>
</dbReference>
<dbReference type="Pfam" id="PF00551">
    <property type="entry name" value="Formyl_trans_N"/>
    <property type="match status" value="1"/>
</dbReference>
<evidence type="ECO:0000256" key="1">
    <source>
        <dbReference type="SAM" id="MobiDB-lite"/>
    </source>
</evidence>
<feature type="domain" description="Formyl transferase N-terminal" evidence="2">
    <location>
        <begin position="66"/>
        <end position="164"/>
    </location>
</feature>
<sequence length="281" mass="30630">MTRVAFYGSHPLGTACLEALSEHEGVDVVAVNTYPPGADTWWEGSLCERAEGLGYPVHHLDDDCALEYDVDYLLSVYYPNVVDADVLDHPDDCALNLHQAELPRYRGSNVFTHSIMNARADGYWRHGTTLHVMAPKVDAGDVIARRLVPITETDTARDLYERTCLASRALFRARLPSIADGTVADDATPQSAFSGERYYYAKDSLDGLKEIPAGRLANPDPATAVETYDRIRALDFPPFQPAYTTVGGRRVDLTSGEATPDATPAVPTVDEPRVGAGTGDE</sequence>
<dbReference type="CDD" id="cd08369">
    <property type="entry name" value="FMT_core"/>
    <property type="match status" value="1"/>
</dbReference>
<reference evidence="3 4" key="1">
    <citation type="journal article" date="2013" name="Genome Announc.">
        <title>Draft Genome Sequence of 'Candidatus Halobonum tyrrellensis' Strain G22, Isolated from the Hypersaline Waters of Lake Tyrrell, Australia.</title>
        <authorList>
            <person name="Ugalde J.A."/>
            <person name="Narasingarao P."/>
            <person name="Kuo S."/>
            <person name="Podell S."/>
            <person name="Allen E.E."/>
        </authorList>
    </citation>
    <scope>NUCLEOTIDE SEQUENCE [LARGE SCALE GENOMIC DNA]</scope>
    <source>
        <strain evidence="3 4">G22</strain>
    </source>
</reference>
<dbReference type="PANTHER" id="PTHR11138:SF5">
    <property type="entry name" value="METHIONYL-TRNA FORMYLTRANSFERASE, MITOCHONDRIAL"/>
    <property type="match status" value="1"/>
</dbReference>
<keyword evidence="4" id="KW-1185">Reference proteome</keyword>
<keyword evidence="3" id="KW-0808">Transferase</keyword>
<evidence type="ECO:0000313" key="3">
    <source>
        <dbReference type="EMBL" id="ESP86926.1"/>
    </source>
</evidence>
<dbReference type="InterPro" id="IPR036477">
    <property type="entry name" value="Formyl_transf_N_sf"/>
</dbReference>
<dbReference type="Gene3D" id="3.40.50.12230">
    <property type="match status" value="1"/>
</dbReference>
<dbReference type="AlphaFoldDB" id="V4GNF0"/>
<dbReference type="RefSeq" id="WP_023395914.1">
    <property type="nucleotide sequence ID" value="NZ_ASGZ01000068.1"/>
</dbReference>
<dbReference type="GO" id="GO:0004479">
    <property type="term" value="F:methionyl-tRNA formyltransferase activity"/>
    <property type="evidence" value="ECO:0007669"/>
    <property type="project" value="TreeGrafter"/>
</dbReference>
<name>V4GNF0_9EURY</name>